<comment type="caution">
    <text evidence="1">The sequence shown here is derived from an EMBL/GenBank/DDBJ whole genome shotgun (WGS) entry which is preliminary data.</text>
</comment>
<evidence type="ECO:0000313" key="2">
    <source>
        <dbReference type="Proteomes" id="UP000006242"/>
    </source>
</evidence>
<dbReference type="AlphaFoldDB" id="U2E0D9"/>
<dbReference type="AntiFam" id="ANF00006">
    <property type="entry name" value="Translation of CRISPR region"/>
</dbReference>
<reference evidence="1 2" key="2">
    <citation type="journal article" date="2013" name="PLoS ONE">
        <title>INDIGO - INtegrated Data Warehouse of MIcrobial GenOmes with Examples from the Red Sea Extremophiles.</title>
        <authorList>
            <person name="Alam I."/>
            <person name="Antunes A."/>
            <person name="Kamau A.A."/>
            <person name="Ba Alawi W."/>
            <person name="Kalkatawi M."/>
            <person name="Stingl U."/>
            <person name="Bajic V.B."/>
        </authorList>
    </citation>
    <scope>NUCLEOTIDE SEQUENCE [LARGE SCALE GENOMIC DNA]</scope>
    <source>
        <strain evidence="1 2">E1L3A</strain>
    </source>
</reference>
<evidence type="ECO:0000313" key="1">
    <source>
        <dbReference type="EMBL" id="ERJ17416.1"/>
    </source>
</evidence>
<protein>
    <submittedName>
        <fullName evidence="1">Uncharacterized protein</fullName>
    </submittedName>
</protein>
<proteinExistence type="predicted"/>
<dbReference type="AntiFam" id="ANF00057">
    <property type="entry name" value="Translation of E. coli type CRISPR repeat"/>
</dbReference>
<dbReference type="EMBL" id="AFNV02000041">
    <property type="protein sequence ID" value="ERJ17416.1"/>
    <property type="molecule type" value="Genomic_DNA"/>
</dbReference>
<accession>U2E0D9</accession>
<name>U2E0D9_9GAMM</name>
<reference evidence="1 2" key="1">
    <citation type="journal article" date="2011" name="J. Bacteriol.">
        <title>Genome sequence of Salinisphaera shabanensis, a gammaproteobacterium from the harsh, variable environment of the brine-seawater interface of the Shaban Deep in the Red Sea.</title>
        <authorList>
            <person name="Antunes A."/>
            <person name="Alam I."/>
            <person name="Bajic V.B."/>
            <person name="Stingl U."/>
        </authorList>
    </citation>
    <scope>NUCLEOTIDE SEQUENCE [LARGE SCALE GENOMIC DNA]</scope>
    <source>
        <strain evidence="1 2">E1L3A</strain>
    </source>
</reference>
<gene>
    <name evidence="1" type="ORF">SSPSH_003765</name>
</gene>
<sequence length="77" mass="8086">MSLSFGRFIPAPAGNGGYVAHSLLYRLVHPRACGERVLARVPGGHEGGSSPRLRGTVLHPVELALVFRFIPAPAGNG</sequence>
<dbReference type="Proteomes" id="UP000006242">
    <property type="component" value="Unassembled WGS sequence"/>
</dbReference>
<organism evidence="1 2">
    <name type="scientific">Salinisphaera shabanensis E1L3A</name>
    <dbReference type="NCBI Taxonomy" id="1033802"/>
    <lineage>
        <taxon>Bacteria</taxon>
        <taxon>Pseudomonadati</taxon>
        <taxon>Pseudomonadota</taxon>
        <taxon>Gammaproteobacteria</taxon>
        <taxon>Salinisphaerales</taxon>
        <taxon>Salinisphaeraceae</taxon>
        <taxon>Salinisphaera</taxon>
    </lineage>
</organism>
<dbReference type="STRING" id="1033802.SSPSH_003765"/>
<keyword evidence="2" id="KW-1185">Reference proteome</keyword>